<dbReference type="GO" id="GO:0008270">
    <property type="term" value="F:zinc ion binding"/>
    <property type="evidence" value="ECO:0007669"/>
    <property type="project" value="InterPro"/>
</dbReference>
<accession>A0A8H7B1F1</accession>
<dbReference type="PANTHER" id="PTHR47256:SF1">
    <property type="entry name" value="ZN(II)2CYS6 TRANSCRIPTION FACTOR (EUROFUNG)"/>
    <property type="match status" value="1"/>
</dbReference>
<sequence length="552" mass="63326">MHLVPETRLKYDLPYSVNFPAVLLASGSPYLTSPIYESTSQHSIHTQEHGIPVTEHERASTTSVPLANQAQYVKPYHAAVLVEPRLDRVKPSEWTSVCKDDGLLRDILTAYFMHEYHTFPVFHLDYFFEDMQSPRTNKRDIRFCSALLVNAVLAYGCYCSSRFGDRFRYWDPDSLGYRFLAEAKRLWEVQTTDGNRPKLVSVQAVMIINVVLNLHGLDKQGDLYGLQGLAIAKDMGLFSGSQHITPKRDRHARDFTAWCLFNMDTHLKWHFFHPSFLSEPPIVTLPDPSTDPAWFGESWHRYPLSSTILSTQFPQFFKAKSAYIVILNAIGSRSFGNESGLSIHETRTYARRLLRWFELLPMVLSPKHIVLPAHFLLHLDYYIVLMTICQPFIQEAEVEGLNFLSIVSQCERDINIVLRLYYIRHSFSGADSWLSNPLAKLGFMSLQRINDTTSPQDIHYLRSSLVLALQGLREQGRNYYITRTAYYIIRNQIRPEEAKLLQGTEDARVEADESPGLISEVHSAWIPSVVDISDDPVSKELSKLAKEFLTLE</sequence>
<proteinExistence type="predicted"/>
<reference evidence="3" key="1">
    <citation type="submission" date="2020-01" db="EMBL/GenBank/DDBJ databases">
        <authorList>
            <person name="Feng Z.H.Z."/>
        </authorList>
    </citation>
    <scope>NUCLEOTIDE SEQUENCE</scope>
    <source>
        <strain evidence="3">CBS107.38</strain>
    </source>
</reference>
<dbReference type="Proteomes" id="UP000596902">
    <property type="component" value="Unassembled WGS sequence"/>
</dbReference>
<evidence type="ECO:0000259" key="2">
    <source>
        <dbReference type="Pfam" id="PF04082"/>
    </source>
</evidence>
<organism evidence="3 4">
    <name type="scientific">Alternaria burnsii</name>
    <dbReference type="NCBI Taxonomy" id="1187904"/>
    <lineage>
        <taxon>Eukaryota</taxon>
        <taxon>Fungi</taxon>
        <taxon>Dikarya</taxon>
        <taxon>Ascomycota</taxon>
        <taxon>Pezizomycotina</taxon>
        <taxon>Dothideomycetes</taxon>
        <taxon>Pleosporomycetidae</taxon>
        <taxon>Pleosporales</taxon>
        <taxon>Pleosporineae</taxon>
        <taxon>Pleosporaceae</taxon>
        <taxon>Alternaria</taxon>
        <taxon>Alternaria sect. Alternaria</taxon>
    </lineage>
</organism>
<dbReference type="GO" id="GO:0006351">
    <property type="term" value="P:DNA-templated transcription"/>
    <property type="evidence" value="ECO:0007669"/>
    <property type="project" value="InterPro"/>
</dbReference>
<dbReference type="RefSeq" id="XP_038783875.1">
    <property type="nucleotide sequence ID" value="XM_038933210.1"/>
</dbReference>
<dbReference type="GeneID" id="62206388"/>
<feature type="domain" description="Xylanolytic transcriptional activator regulatory" evidence="2">
    <location>
        <begin position="108"/>
        <end position="294"/>
    </location>
</feature>
<reference evidence="3" key="2">
    <citation type="submission" date="2020-08" db="EMBL/GenBank/DDBJ databases">
        <title>Draft Genome Sequence of Cumin Blight Pathogen Alternaria burnsii.</title>
        <authorList>
            <person name="Feng Z."/>
        </authorList>
    </citation>
    <scope>NUCLEOTIDE SEQUENCE</scope>
    <source>
        <strain evidence="3">CBS107.38</strain>
    </source>
</reference>
<gene>
    <name evidence="3" type="ORF">GT037_008163</name>
</gene>
<comment type="caution">
    <text evidence="3">The sequence shown here is derived from an EMBL/GenBank/DDBJ whole genome shotgun (WGS) entry which is preliminary data.</text>
</comment>
<dbReference type="EMBL" id="JAAABM010000012">
    <property type="protein sequence ID" value="KAF7673548.1"/>
    <property type="molecule type" value="Genomic_DNA"/>
</dbReference>
<name>A0A8H7B1F1_9PLEO</name>
<evidence type="ECO:0000313" key="3">
    <source>
        <dbReference type="EMBL" id="KAF7673548.1"/>
    </source>
</evidence>
<dbReference type="CDD" id="cd12148">
    <property type="entry name" value="fungal_TF_MHR"/>
    <property type="match status" value="1"/>
</dbReference>
<keyword evidence="1" id="KW-0539">Nucleus</keyword>
<dbReference type="PANTHER" id="PTHR47256">
    <property type="entry name" value="ZN(II)2CYS6 TRANSCRIPTION FACTOR (EUROFUNG)-RELATED"/>
    <property type="match status" value="1"/>
</dbReference>
<dbReference type="Pfam" id="PF04082">
    <property type="entry name" value="Fungal_trans"/>
    <property type="match status" value="1"/>
</dbReference>
<evidence type="ECO:0000313" key="4">
    <source>
        <dbReference type="Proteomes" id="UP000596902"/>
    </source>
</evidence>
<protein>
    <recommendedName>
        <fullName evidence="2">Xylanolytic transcriptional activator regulatory domain-containing protein</fullName>
    </recommendedName>
</protein>
<dbReference type="AlphaFoldDB" id="A0A8H7B1F1"/>
<dbReference type="InterPro" id="IPR007219">
    <property type="entry name" value="XnlR_reg_dom"/>
</dbReference>
<dbReference type="InterPro" id="IPR053187">
    <property type="entry name" value="Notoamide_regulator"/>
</dbReference>
<dbReference type="GO" id="GO:0003677">
    <property type="term" value="F:DNA binding"/>
    <property type="evidence" value="ECO:0007669"/>
    <property type="project" value="InterPro"/>
</dbReference>
<keyword evidence="4" id="KW-1185">Reference proteome</keyword>
<evidence type="ECO:0000256" key="1">
    <source>
        <dbReference type="ARBA" id="ARBA00023242"/>
    </source>
</evidence>